<evidence type="ECO:0000313" key="3">
    <source>
        <dbReference type="Proteomes" id="UP001243846"/>
    </source>
</evidence>
<name>A0ABT8DBS3_9RHOB</name>
<proteinExistence type="predicted"/>
<dbReference type="RefSeq" id="WP_377684855.1">
    <property type="nucleotide sequence ID" value="NZ_JBHMDZ010000006.1"/>
</dbReference>
<protein>
    <submittedName>
        <fullName evidence="2">Uncharacterized protein</fullName>
    </submittedName>
</protein>
<feature type="coiled-coil region" evidence="1">
    <location>
        <begin position="37"/>
        <end position="64"/>
    </location>
</feature>
<comment type="caution">
    <text evidence="2">The sequence shown here is derived from an EMBL/GenBank/DDBJ whole genome shotgun (WGS) entry which is preliminary data.</text>
</comment>
<sequence>MKPTSQIIDGQIAVVDLNLNSLRGHAEALSLDAVTGKKAAAEELARIKSEIAGLVADREVLEAARRRALILEADAVEDDQIEARRAARAEASAAVMRLLDAARRADTLAAEWQAVAREMAEAEAEARDAARRAGGILVDTRVGQRGVVAHASDRLTRTAHGGIKANPMRSASEFVAVGWRELLQEDVENV</sequence>
<accession>A0ABT8DBS3</accession>
<evidence type="ECO:0000313" key="2">
    <source>
        <dbReference type="EMBL" id="MDN3713292.1"/>
    </source>
</evidence>
<keyword evidence="3" id="KW-1185">Reference proteome</keyword>
<feature type="coiled-coil region" evidence="1">
    <location>
        <begin position="105"/>
        <end position="132"/>
    </location>
</feature>
<dbReference type="Proteomes" id="UP001243846">
    <property type="component" value="Unassembled WGS sequence"/>
</dbReference>
<organism evidence="2 3">
    <name type="scientific">Paracoccus cavernae</name>
    <dbReference type="NCBI Taxonomy" id="1571207"/>
    <lineage>
        <taxon>Bacteria</taxon>
        <taxon>Pseudomonadati</taxon>
        <taxon>Pseudomonadota</taxon>
        <taxon>Alphaproteobacteria</taxon>
        <taxon>Rhodobacterales</taxon>
        <taxon>Paracoccaceae</taxon>
        <taxon>Paracoccus</taxon>
    </lineage>
</organism>
<gene>
    <name evidence="2" type="ORF">QWZ10_19045</name>
</gene>
<keyword evidence="1" id="KW-0175">Coiled coil</keyword>
<evidence type="ECO:0000256" key="1">
    <source>
        <dbReference type="SAM" id="Coils"/>
    </source>
</evidence>
<dbReference type="EMBL" id="JAUFRC010000001">
    <property type="protein sequence ID" value="MDN3713292.1"/>
    <property type="molecule type" value="Genomic_DNA"/>
</dbReference>
<reference evidence="3" key="1">
    <citation type="journal article" date="2019" name="Int. J. Syst. Evol. Microbiol.">
        <title>The Global Catalogue of Microorganisms (GCM) 10K type strain sequencing project: providing services to taxonomists for standard genome sequencing and annotation.</title>
        <authorList>
            <consortium name="The Broad Institute Genomics Platform"/>
            <consortium name="The Broad Institute Genome Sequencing Center for Infectious Disease"/>
            <person name="Wu L."/>
            <person name="Ma J."/>
        </authorList>
    </citation>
    <scope>NUCLEOTIDE SEQUENCE [LARGE SCALE GENOMIC DNA]</scope>
    <source>
        <strain evidence="3">CECT 8482</strain>
    </source>
</reference>